<accession>A0A1N6TJU7</accession>
<dbReference type="EMBL" id="FTMA01000002">
    <property type="protein sequence ID" value="SIQ53672.1"/>
    <property type="molecule type" value="Genomic_DNA"/>
</dbReference>
<keyword evidence="2" id="KW-1185">Reference proteome</keyword>
<evidence type="ECO:0000313" key="2">
    <source>
        <dbReference type="Proteomes" id="UP000186953"/>
    </source>
</evidence>
<sequence>MSVRNLDLPKSPELIGDISIDSIRLLINENLPDLSPLKSNDIVFRISSLIGFKDKDWDKHFKQSCQIH</sequence>
<gene>
    <name evidence="1" type="ORF">SAMN05421797_1023</name>
</gene>
<name>A0A1N6TJU7_9FLAO</name>
<dbReference type="Proteomes" id="UP000186953">
    <property type="component" value="Unassembled WGS sequence"/>
</dbReference>
<reference evidence="2" key="1">
    <citation type="submission" date="2017-01" db="EMBL/GenBank/DDBJ databases">
        <authorList>
            <person name="Varghese N."/>
            <person name="Submissions S."/>
        </authorList>
    </citation>
    <scope>NUCLEOTIDE SEQUENCE [LARGE SCALE GENOMIC DNA]</scope>
    <source>
        <strain evidence="2">DSM 15366</strain>
    </source>
</reference>
<evidence type="ECO:0000313" key="1">
    <source>
        <dbReference type="EMBL" id="SIQ53672.1"/>
    </source>
</evidence>
<protein>
    <submittedName>
        <fullName evidence="1">Uncharacterized protein</fullName>
    </submittedName>
</protein>
<proteinExistence type="predicted"/>
<organism evidence="1 2">
    <name type="scientific">Maribacter ulvicola</name>
    <dbReference type="NCBI Taxonomy" id="228959"/>
    <lineage>
        <taxon>Bacteria</taxon>
        <taxon>Pseudomonadati</taxon>
        <taxon>Bacteroidota</taxon>
        <taxon>Flavobacteriia</taxon>
        <taxon>Flavobacteriales</taxon>
        <taxon>Flavobacteriaceae</taxon>
        <taxon>Maribacter</taxon>
    </lineage>
</organism>
<dbReference type="AlphaFoldDB" id="A0A1N6TJU7"/>